<dbReference type="Pfam" id="PF03031">
    <property type="entry name" value="NIF"/>
    <property type="match status" value="1"/>
</dbReference>
<dbReference type="SMART" id="SM00577">
    <property type="entry name" value="CPDc"/>
    <property type="match status" value="1"/>
</dbReference>
<keyword evidence="2" id="KW-0812">Transmembrane</keyword>
<dbReference type="Proteomes" id="UP000245609">
    <property type="component" value="Unassembled WGS sequence"/>
</dbReference>
<evidence type="ECO:0000256" key="1">
    <source>
        <dbReference type="SAM" id="MobiDB-lite"/>
    </source>
</evidence>
<organism evidence="4 5">
    <name type="scientific">Smittium megazygosporum</name>
    <dbReference type="NCBI Taxonomy" id="133381"/>
    <lineage>
        <taxon>Eukaryota</taxon>
        <taxon>Fungi</taxon>
        <taxon>Fungi incertae sedis</taxon>
        <taxon>Zoopagomycota</taxon>
        <taxon>Kickxellomycotina</taxon>
        <taxon>Harpellomycetes</taxon>
        <taxon>Harpellales</taxon>
        <taxon>Legeriomycetaceae</taxon>
        <taxon>Smittium</taxon>
    </lineage>
</organism>
<proteinExistence type="predicted"/>
<evidence type="ECO:0000259" key="3">
    <source>
        <dbReference type="PROSITE" id="PS50969"/>
    </source>
</evidence>
<gene>
    <name evidence="4" type="ORF">BB560_002779</name>
</gene>
<feature type="compositionally biased region" description="Basic and acidic residues" evidence="1">
    <location>
        <begin position="151"/>
        <end position="165"/>
    </location>
</feature>
<comment type="caution">
    <text evidence="4">The sequence shown here is derived from an EMBL/GenBank/DDBJ whole genome shotgun (WGS) entry which is preliminary data.</text>
</comment>
<sequence length="398" mass="45931">MHKEKASAQDVLEKSESNRTFTTKPRQIRAILGFGLAFIYTAFYRFISWIPIFQYFLKFLPDPNQVISDELKPLNITSSSSSVMRSAARMQADNLRSGIIKLDLKPSSLPMEPENQEAKEYTKSYFSKDFLQARKIISRPNSSEVITDVDSTQKSKDKETTATERLKPLSSKELSVVLAPNSPVNSYKTSPVSHSFLRISPLFRFLGFEKSSIPKKPKIPQTKTLQKKFLVLDLDETLIHSSPLSSYKAHLRIEVIIEKMACLYYIYKRPYVDYFLRKVSEWYKIVVYTASIPEYANPVLNFLDPFNSLFHKRLFRDSCIPHNQSYTKDLRLVCNDLSQIILVDNSPISYFINQENAIPISSWMNNDPNDESLLDLLPFLDAIRFTDDVRSILSLRML</sequence>
<dbReference type="PROSITE" id="PS50969">
    <property type="entry name" value="FCP1"/>
    <property type="match status" value="1"/>
</dbReference>
<dbReference type="STRING" id="133381.A0A2T9ZDS5"/>
<dbReference type="InterPro" id="IPR004274">
    <property type="entry name" value="FCP1_dom"/>
</dbReference>
<dbReference type="CDD" id="cd07521">
    <property type="entry name" value="HAD_FCP1-like"/>
    <property type="match status" value="1"/>
</dbReference>
<evidence type="ECO:0000313" key="5">
    <source>
        <dbReference type="Proteomes" id="UP000245609"/>
    </source>
</evidence>
<dbReference type="AlphaFoldDB" id="A0A2T9ZDS5"/>
<dbReference type="InterPro" id="IPR023214">
    <property type="entry name" value="HAD_sf"/>
</dbReference>
<dbReference type="NCBIfam" id="TIGR02251">
    <property type="entry name" value="HIF-SF_euk"/>
    <property type="match status" value="1"/>
</dbReference>
<dbReference type="PANTHER" id="PTHR12210">
    <property type="entry name" value="DULLARD PROTEIN PHOSPHATASE"/>
    <property type="match status" value="1"/>
</dbReference>
<evidence type="ECO:0000313" key="4">
    <source>
        <dbReference type="EMBL" id="PVV02764.1"/>
    </source>
</evidence>
<dbReference type="GO" id="GO:0016791">
    <property type="term" value="F:phosphatase activity"/>
    <property type="evidence" value="ECO:0007669"/>
    <property type="project" value="InterPro"/>
</dbReference>
<dbReference type="InterPro" id="IPR036412">
    <property type="entry name" value="HAD-like_sf"/>
</dbReference>
<feature type="transmembrane region" description="Helical" evidence="2">
    <location>
        <begin position="31"/>
        <end position="57"/>
    </location>
</feature>
<feature type="region of interest" description="Disordered" evidence="1">
    <location>
        <begin position="146"/>
        <end position="165"/>
    </location>
</feature>
<keyword evidence="2" id="KW-0472">Membrane</keyword>
<dbReference type="SUPFAM" id="SSF56784">
    <property type="entry name" value="HAD-like"/>
    <property type="match status" value="1"/>
</dbReference>
<dbReference type="InterPro" id="IPR050365">
    <property type="entry name" value="TIM50"/>
</dbReference>
<protein>
    <recommendedName>
        <fullName evidence="3">FCP1 homology domain-containing protein</fullName>
    </recommendedName>
</protein>
<accession>A0A2T9ZDS5</accession>
<dbReference type="FunFam" id="3.40.50.1000:FF:000093">
    <property type="entry name" value="NLI interacting factor-like phosphatase family protein"/>
    <property type="match status" value="1"/>
</dbReference>
<keyword evidence="2" id="KW-1133">Transmembrane helix</keyword>
<keyword evidence="5" id="KW-1185">Reference proteome</keyword>
<name>A0A2T9ZDS5_9FUNG</name>
<dbReference type="Gene3D" id="3.40.50.1000">
    <property type="entry name" value="HAD superfamily/HAD-like"/>
    <property type="match status" value="1"/>
</dbReference>
<dbReference type="OrthoDB" id="277011at2759"/>
<reference evidence="4 5" key="1">
    <citation type="journal article" date="2018" name="MBio">
        <title>Comparative Genomics Reveals the Core Gene Toolbox for the Fungus-Insect Symbiosis.</title>
        <authorList>
            <person name="Wang Y."/>
            <person name="Stata M."/>
            <person name="Wang W."/>
            <person name="Stajich J.E."/>
            <person name="White M.M."/>
            <person name="Moncalvo J.M."/>
        </authorList>
    </citation>
    <scope>NUCLEOTIDE SEQUENCE [LARGE SCALE GENOMIC DNA]</scope>
    <source>
        <strain evidence="4 5">SC-DP-2</strain>
    </source>
</reference>
<feature type="domain" description="FCP1 homology" evidence="3">
    <location>
        <begin position="223"/>
        <end position="383"/>
    </location>
</feature>
<dbReference type="EMBL" id="MBFS01000340">
    <property type="protein sequence ID" value="PVV02764.1"/>
    <property type="molecule type" value="Genomic_DNA"/>
</dbReference>
<dbReference type="InterPro" id="IPR011948">
    <property type="entry name" value="Dullard_phosphatase"/>
</dbReference>
<evidence type="ECO:0000256" key="2">
    <source>
        <dbReference type="SAM" id="Phobius"/>
    </source>
</evidence>